<proteinExistence type="predicted"/>
<reference evidence="4" key="2">
    <citation type="submission" date="2021-01" db="UniProtKB">
        <authorList>
            <consortium name="EnsemblMetazoa"/>
        </authorList>
    </citation>
    <scope>IDENTIFICATION</scope>
</reference>
<evidence type="ECO:0000313" key="4">
    <source>
        <dbReference type="EnsemblMetazoa" id="XP_030831835"/>
    </source>
</evidence>
<dbReference type="RefSeq" id="XP_030831835.1">
    <property type="nucleotide sequence ID" value="XM_030975975.1"/>
</dbReference>
<feature type="compositionally biased region" description="Basic and acidic residues" evidence="1">
    <location>
        <begin position="181"/>
        <end position="194"/>
    </location>
</feature>
<reference evidence="5" key="1">
    <citation type="submission" date="2015-02" db="EMBL/GenBank/DDBJ databases">
        <title>Genome sequencing for Strongylocentrotus purpuratus.</title>
        <authorList>
            <person name="Murali S."/>
            <person name="Liu Y."/>
            <person name="Vee V."/>
            <person name="English A."/>
            <person name="Wang M."/>
            <person name="Skinner E."/>
            <person name="Han Y."/>
            <person name="Muzny D.M."/>
            <person name="Worley K.C."/>
            <person name="Gibbs R.A."/>
        </authorList>
    </citation>
    <scope>NUCLEOTIDE SEQUENCE</scope>
</reference>
<feature type="compositionally biased region" description="Acidic residues" evidence="1">
    <location>
        <begin position="170"/>
        <end position="180"/>
    </location>
</feature>
<dbReference type="OrthoDB" id="10069442at2759"/>
<name>A0A7M7N826_STRPU</name>
<dbReference type="SMART" id="SM00737">
    <property type="entry name" value="ML"/>
    <property type="match status" value="1"/>
</dbReference>
<evidence type="ECO:0000256" key="1">
    <source>
        <dbReference type="SAM" id="MobiDB-lite"/>
    </source>
</evidence>
<keyword evidence="2" id="KW-0812">Transmembrane</keyword>
<dbReference type="EnsemblMetazoa" id="XM_030975975">
    <property type="protein sequence ID" value="XP_030831835"/>
    <property type="gene ID" value="LOC115920344"/>
</dbReference>
<evidence type="ECO:0000313" key="5">
    <source>
        <dbReference type="Proteomes" id="UP000007110"/>
    </source>
</evidence>
<dbReference type="GeneID" id="115920344"/>
<keyword evidence="2" id="KW-1133">Transmembrane helix</keyword>
<sequence>MAGFGSLLPTPRRKMAGKRMIIGVMCIVCLVSGVYIKFFNHESSDQLLIANRQGVQGDAVVIAAAKPNFHRLGTNIKKEDSNKLDTDEGVQRVEAQQLEQIIDEGETHQVDDNEEAELDEARYEDNEEKKDERGDDYQEEKPNDVQKDETSHDQVDPQPFDADKPIERVEGEDDEEEDELLHDAGGDGGEQKEKEEEEEDIEEGYEKQDGRGPHGIKLFDWDYWVKDNQFVDLGNVWGYCDDDDPPVIGKIILLEDEERGGVKSIFLFNTTFDKDVLMGKVEISIDYNGMHFFTKTADLEDLEIEGDFFKAPIVKGDHYFVREKHISSFIPKGHYYGEAKMTDQNDRSLLCATMNLHMK</sequence>
<dbReference type="InParanoid" id="A0A7M7N826"/>
<dbReference type="KEGG" id="spu:115920344"/>
<keyword evidence="5" id="KW-1185">Reference proteome</keyword>
<accession>A0A7M7N826</accession>
<keyword evidence="2" id="KW-0472">Membrane</keyword>
<feature type="transmembrane region" description="Helical" evidence="2">
    <location>
        <begin position="20"/>
        <end position="39"/>
    </location>
</feature>
<organism evidence="4 5">
    <name type="scientific">Strongylocentrotus purpuratus</name>
    <name type="common">Purple sea urchin</name>
    <dbReference type="NCBI Taxonomy" id="7668"/>
    <lineage>
        <taxon>Eukaryota</taxon>
        <taxon>Metazoa</taxon>
        <taxon>Echinodermata</taxon>
        <taxon>Eleutherozoa</taxon>
        <taxon>Echinozoa</taxon>
        <taxon>Echinoidea</taxon>
        <taxon>Euechinoidea</taxon>
        <taxon>Echinacea</taxon>
        <taxon>Camarodonta</taxon>
        <taxon>Echinidea</taxon>
        <taxon>Strongylocentrotidae</taxon>
        <taxon>Strongylocentrotus</taxon>
    </lineage>
</organism>
<dbReference type="InterPro" id="IPR003172">
    <property type="entry name" value="ML_dom"/>
</dbReference>
<feature type="compositionally biased region" description="Basic and acidic residues" evidence="1">
    <location>
        <begin position="119"/>
        <end position="169"/>
    </location>
</feature>
<dbReference type="AlphaFoldDB" id="A0A7M7N826"/>
<dbReference type="Pfam" id="PF02221">
    <property type="entry name" value="E1_DerP2_DerF2"/>
    <property type="match status" value="1"/>
</dbReference>
<evidence type="ECO:0000256" key="2">
    <source>
        <dbReference type="SAM" id="Phobius"/>
    </source>
</evidence>
<feature type="region of interest" description="Disordered" evidence="1">
    <location>
        <begin position="101"/>
        <end position="211"/>
    </location>
</feature>
<protein>
    <recommendedName>
        <fullName evidence="3">MD-2-related lipid-recognition domain-containing protein</fullName>
    </recommendedName>
</protein>
<dbReference type="OMA" id="DHYFVRE"/>
<feature type="domain" description="MD-2-related lipid-recognition" evidence="3">
    <location>
        <begin position="237"/>
        <end position="356"/>
    </location>
</feature>
<dbReference type="Proteomes" id="UP000007110">
    <property type="component" value="Unassembled WGS sequence"/>
</dbReference>
<evidence type="ECO:0000259" key="3">
    <source>
        <dbReference type="SMART" id="SM00737"/>
    </source>
</evidence>